<feature type="domain" description="ABC transmembrane type-1" evidence="6">
    <location>
        <begin position="364"/>
        <end position="555"/>
    </location>
</feature>
<feature type="transmembrane region" description="Helical" evidence="5">
    <location>
        <begin position="228"/>
        <end position="253"/>
    </location>
</feature>
<dbReference type="PROSITE" id="PS50928">
    <property type="entry name" value="ABC_TM1"/>
    <property type="match status" value="2"/>
</dbReference>
<feature type="transmembrane region" description="Helical" evidence="5">
    <location>
        <begin position="402"/>
        <end position="426"/>
    </location>
</feature>
<evidence type="ECO:0000256" key="4">
    <source>
        <dbReference type="ARBA" id="ARBA00023136"/>
    </source>
</evidence>
<comment type="similarity">
    <text evidence="5">Belongs to the binding-protein-dependent transport system permease family.</text>
</comment>
<keyword evidence="5" id="KW-0813">Transport</keyword>
<accession>C6HWU5</accession>
<dbReference type="SUPFAM" id="SSF161098">
    <property type="entry name" value="MetI-like"/>
    <property type="match status" value="2"/>
</dbReference>
<keyword evidence="8" id="KW-1185">Reference proteome</keyword>
<gene>
    <name evidence="7" type="ORF">UBAL3_82700020</name>
</gene>
<evidence type="ECO:0000256" key="5">
    <source>
        <dbReference type="RuleBase" id="RU363032"/>
    </source>
</evidence>
<feature type="transmembrane region" description="Helical" evidence="5">
    <location>
        <begin position="478"/>
        <end position="499"/>
    </location>
</feature>
<dbReference type="Pfam" id="PF00528">
    <property type="entry name" value="BPD_transp_1"/>
    <property type="match status" value="1"/>
</dbReference>
<feature type="domain" description="ABC transmembrane type-1" evidence="6">
    <location>
        <begin position="52"/>
        <end position="246"/>
    </location>
</feature>
<evidence type="ECO:0000313" key="7">
    <source>
        <dbReference type="EMBL" id="EES52905.1"/>
    </source>
</evidence>
<dbReference type="InterPro" id="IPR035906">
    <property type="entry name" value="MetI-like_sf"/>
</dbReference>
<keyword evidence="3 5" id="KW-1133">Transmembrane helix</keyword>
<evidence type="ECO:0000256" key="1">
    <source>
        <dbReference type="ARBA" id="ARBA00004651"/>
    </source>
</evidence>
<dbReference type="GO" id="GO:0055085">
    <property type="term" value="P:transmembrane transport"/>
    <property type="evidence" value="ECO:0007669"/>
    <property type="project" value="InterPro"/>
</dbReference>
<keyword evidence="2 5" id="KW-0812">Transmembrane</keyword>
<feature type="transmembrane region" description="Helical" evidence="5">
    <location>
        <begin position="432"/>
        <end position="457"/>
    </location>
</feature>
<feature type="transmembrane region" description="Helical" evidence="5">
    <location>
        <begin position="535"/>
        <end position="556"/>
    </location>
</feature>
<feature type="transmembrane region" description="Helical" evidence="5">
    <location>
        <begin position="12"/>
        <end position="32"/>
    </location>
</feature>
<dbReference type="CDD" id="cd06261">
    <property type="entry name" value="TM_PBP2"/>
    <property type="match status" value="1"/>
</dbReference>
<dbReference type="EMBL" id="GG693871">
    <property type="protein sequence ID" value="EES52905.1"/>
    <property type="molecule type" value="Genomic_DNA"/>
</dbReference>
<dbReference type="GO" id="GO:0005886">
    <property type="term" value="C:plasma membrane"/>
    <property type="evidence" value="ECO:0007669"/>
    <property type="project" value="UniProtKB-SubCell"/>
</dbReference>
<feature type="transmembrane region" description="Helical" evidence="5">
    <location>
        <begin position="86"/>
        <end position="111"/>
    </location>
</feature>
<keyword evidence="4 5" id="KW-0472">Membrane</keyword>
<dbReference type="Gene3D" id="1.10.3720.10">
    <property type="entry name" value="MetI-like"/>
    <property type="match status" value="2"/>
</dbReference>
<organism evidence="7 8">
    <name type="scientific">Leptospirillum ferrodiazotrophum</name>
    <dbReference type="NCBI Taxonomy" id="412449"/>
    <lineage>
        <taxon>Bacteria</taxon>
        <taxon>Pseudomonadati</taxon>
        <taxon>Nitrospirota</taxon>
        <taxon>Nitrospiria</taxon>
        <taxon>Nitrospirales</taxon>
        <taxon>Nitrospiraceae</taxon>
        <taxon>Leptospirillum</taxon>
    </lineage>
</organism>
<comment type="subcellular location">
    <subcellularLocation>
        <location evidence="1 5">Cell membrane</location>
        <topology evidence="1 5">Multi-pass membrane protein</topology>
    </subcellularLocation>
</comment>
<name>C6HWU5_9BACT</name>
<feature type="transmembrane region" description="Helical" evidence="5">
    <location>
        <begin position="187"/>
        <end position="207"/>
    </location>
</feature>
<dbReference type="PANTHER" id="PTHR42744:SF1">
    <property type="entry name" value="BINDING-PROTEIN-DEPENDENT TRANSPORT SYSTEMS INNER MEMBRANE COMPONENT"/>
    <property type="match status" value="1"/>
</dbReference>
<dbReference type="PANTHER" id="PTHR42744">
    <property type="entry name" value="BINDING-PROTEIN-DEPENDENT TRANSPORT SYSTEMS INNER MEMBRANE COMPONENT"/>
    <property type="match status" value="1"/>
</dbReference>
<sequence length="571" mass="63159">MTASLLRRLSFLWPTLLGLVIFSGVVLLFSRSAPSGVPVIPREDLRDLPGDILHSLVRLFLAYLLSLSFAYAYGLAAALTRLGPRLLIPVLDILQSIPVLGFFPAVVLVMVPLFPTTHMGVEAASIVLIATSMAWNMAFAVYESVRTAPPELTDLFRGIRAPAWLWALRFLVPVTLPKVVYNSVLSWTAGWYFLIACEMIALGPVHYELPGLGSFLVGSTEKGHFGEALLGIGALVVTVMILDLLVFRPFLAWSHNFRLGEVESHTPRISSPVYDLLAGSSWLGQFRSSVSDMAAGFFRRISRVPRRRQTFRDSSALRLLGLLLLGFFGGYLFTESLYAGVRVVTGWINQGIPWRSLAELPADLLYSSLRLVVAYLLSLLWTLPVAYWVFRTPRLSRIVFPLAEIMASVPATALFPFVIVLVVTHLHSMNLASILLLMSGMQWYLLFNLLSGVGTFPAELREVSLTFGIRQGLFIRKVFLPFLLPSLVTGSITAFGGGWNALIVSEYVVYAKKDYGVDGLGAFLDRATYQGAHPVLIVAALLVMTAAVVAANRFFWIPLYERVTQRYSYDA</sequence>
<reference evidence="7 8" key="1">
    <citation type="journal article" date="2009" name="Appl. Environ. Microbiol.">
        <title>Community genomic and proteomic analyses of chemoautotrophic iron-oxidizing "Leptospirillum rubarum" (Group II) and "Leptospirillum ferrodiazotrophum" (Group III) bacteria in acid mine drainage biofilms.</title>
        <authorList>
            <person name="Goltsman D.S."/>
            <person name="Denef V.J."/>
            <person name="Singer S.W."/>
            <person name="VerBerkmoes N.C."/>
            <person name="Lefsrud M."/>
            <person name="Mueller R.S."/>
            <person name="Dick G.J."/>
            <person name="Sun C.L."/>
            <person name="Wheeler K.E."/>
            <person name="Zemla A."/>
            <person name="Baker B.J."/>
            <person name="Hauser L."/>
            <person name="Land M."/>
            <person name="Shah M.B."/>
            <person name="Thelen M.P."/>
            <person name="Hettich R.L."/>
            <person name="Banfield J.F."/>
        </authorList>
    </citation>
    <scope>NUCLEOTIDE SEQUENCE [LARGE SCALE GENOMIC DNA]</scope>
</reference>
<protein>
    <submittedName>
        <fullName evidence="7">Probable binding-protein-dependent transport systems inner membrane component</fullName>
    </submittedName>
</protein>
<feature type="transmembrane region" description="Helical" evidence="5">
    <location>
        <begin position="316"/>
        <end position="334"/>
    </location>
</feature>
<evidence type="ECO:0000313" key="8">
    <source>
        <dbReference type="Proteomes" id="UP000009374"/>
    </source>
</evidence>
<proteinExistence type="inferred from homology"/>
<feature type="transmembrane region" description="Helical" evidence="5">
    <location>
        <begin position="123"/>
        <end position="142"/>
    </location>
</feature>
<dbReference type="AlphaFoldDB" id="C6HWU5"/>
<evidence type="ECO:0000256" key="3">
    <source>
        <dbReference type="ARBA" id="ARBA00022989"/>
    </source>
</evidence>
<evidence type="ECO:0000259" key="6">
    <source>
        <dbReference type="PROSITE" id="PS50928"/>
    </source>
</evidence>
<feature type="transmembrane region" description="Helical" evidence="5">
    <location>
        <begin position="369"/>
        <end position="390"/>
    </location>
</feature>
<dbReference type="Proteomes" id="UP000009374">
    <property type="component" value="Unassembled WGS sequence"/>
</dbReference>
<feature type="transmembrane region" description="Helical" evidence="5">
    <location>
        <begin position="52"/>
        <end position="74"/>
    </location>
</feature>
<dbReference type="InterPro" id="IPR000515">
    <property type="entry name" value="MetI-like"/>
</dbReference>
<evidence type="ECO:0000256" key="2">
    <source>
        <dbReference type="ARBA" id="ARBA00022692"/>
    </source>
</evidence>